<accession>A0ABS6MNC9</accession>
<comment type="caution">
    <text evidence="6">The sequence shown here is derived from an EMBL/GenBank/DDBJ whole genome shotgun (WGS) entry which is preliminary data.</text>
</comment>
<evidence type="ECO:0000259" key="5">
    <source>
        <dbReference type="Pfam" id="PF25975"/>
    </source>
</evidence>
<evidence type="ECO:0000313" key="7">
    <source>
        <dbReference type="Proteomes" id="UP000704611"/>
    </source>
</evidence>
<dbReference type="InterPro" id="IPR051909">
    <property type="entry name" value="MFP_Cation_Efflux"/>
</dbReference>
<evidence type="ECO:0000259" key="3">
    <source>
        <dbReference type="Pfam" id="PF25971"/>
    </source>
</evidence>
<dbReference type="RefSeq" id="WP_217670405.1">
    <property type="nucleotide sequence ID" value="NZ_JAHRID010000007.1"/>
</dbReference>
<feature type="domain" description="CzcB-like C-terminal circularly permuted SH3-like" evidence="5">
    <location>
        <begin position="343"/>
        <end position="403"/>
    </location>
</feature>
<reference evidence="6 7" key="1">
    <citation type="submission" date="2021-06" db="EMBL/GenBank/DDBJ databases">
        <title>Rheinheimera indica sp. nov., isolated from deep-sea sediment.</title>
        <authorList>
            <person name="Wang Z."/>
            <person name="Zhang X.-Y."/>
        </authorList>
    </citation>
    <scope>NUCLEOTIDE SEQUENCE [LARGE SCALE GENOMIC DNA]</scope>
    <source>
        <strain evidence="6 7">SM2107</strain>
    </source>
</reference>
<dbReference type="Pfam" id="PF25973">
    <property type="entry name" value="BSH_CzcB"/>
    <property type="match status" value="1"/>
</dbReference>
<dbReference type="EMBL" id="JAHRID010000007">
    <property type="protein sequence ID" value="MBV2130306.1"/>
    <property type="molecule type" value="Genomic_DNA"/>
</dbReference>
<evidence type="ECO:0000256" key="2">
    <source>
        <dbReference type="SAM" id="SignalP"/>
    </source>
</evidence>
<evidence type="ECO:0000259" key="4">
    <source>
        <dbReference type="Pfam" id="PF25973"/>
    </source>
</evidence>
<dbReference type="PANTHER" id="PTHR30097">
    <property type="entry name" value="CATION EFFLUX SYSTEM PROTEIN CUSB"/>
    <property type="match status" value="1"/>
</dbReference>
<keyword evidence="1" id="KW-0813">Transport</keyword>
<feature type="chain" id="PRO_5047488035" evidence="2">
    <location>
        <begin position="33"/>
        <end position="415"/>
    </location>
</feature>
<gene>
    <name evidence="6" type="ORF">KQY15_14520</name>
</gene>
<feature type="domain" description="CzcB-like barrel-sandwich hybrid" evidence="4">
    <location>
        <begin position="189"/>
        <end position="250"/>
    </location>
</feature>
<dbReference type="InterPro" id="IPR058649">
    <property type="entry name" value="CzcB_C"/>
</dbReference>
<organism evidence="6 7">
    <name type="scientific">Arsukibacterium indicum</name>
    <dbReference type="NCBI Taxonomy" id="2848612"/>
    <lineage>
        <taxon>Bacteria</taxon>
        <taxon>Pseudomonadati</taxon>
        <taxon>Pseudomonadota</taxon>
        <taxon>Gammaproteobacteria</taxon>
        <taxon>Chromatiales</taxon>
        <taxon>Chromatiaceae</taxon>
        <taxon>Arsukibacterium</taxon>
    </lineage>
</organism>
<feature type="signal peptide" evidence="2">
    <location>
        <begin position="1"/>
        <end position="32"/>
    </location>
</feature>
<dbReference type="CDD" id="cd06850">
    <property type="entry name" value="biotinyl_domain"/>
    <property type="match status" value="1"/>
</dbReference>
<feature type="domain" description="CzcB N-terminal" evidence="3">
    <location>
        <begin position="49"/>
        <end position="140"/>
    </location>
</feature>
<evidence type="ECO:0000313" key="6">
    <source>
        <dbReference type="EMBL" id="MBV2130306.1"/>
    </source>
</evidence>
<name>A0ABS6MNC9_9GAMM</name>
<evidence type="ECO:0000256" key="1">
    <source>
        <dbReference type="ARBA" id="ARBA00022448"/>
    </source>
</evidence>
<dbReference type="Pfam" id="PF25971">
    <property type="entry name" value="CzcB_N"/>
    <property type="match status" value="1"/>
</dbReference>
<proteinExistence type="predicted"/>
<protein>
    <submittedName>
        <fullName evidence="6">Efflux RND transporter periplasmic adaptor subunit</fullName>
    </submittedName>
</protein>
<dbReference type="InterPro" id="IPR058647">
    <property type="entry name" value="BSH_CzcB-like"/>
</dbReference>
<dbReference type="PANTHER" id="PTHR30097:SF4">
    <property type="entry name" value="SLR6042 PROTEIN"/>
    <property type="match status" value="1"/>
</dbReference>
<keyword evidence="7" id="KW-1185">Reference proteome</keyword>
<dbReference type="Pfam" id="PF25975">
    <property type="entry name" value="CzcB_C"/>
    <property type="match status" value="1"/>
</dbReference>
<sequence length="415" mass="45318">MKYNNTLLSFSLAIALNLSLVAAVVAPLSAHAESAAAAQEEVEKGPHRGRMLRDGNFALELAIFETGVPPEFRVWLTQDGKALDPKTVDLNVKLTRLGDVVDDINFKAQSDFLRGDMEIYEPHSFVVTITAKHQGKSYRWQYDNFEGRTSIEQAVADAMDIQTETAGPAALHQTIPAYGSLSLPAGAERHIAARFDGEITRLHVALGDKVSKGQTLFTIESNESLRSYQIKAPIDGVVTAQLANGGEQTSGRTLLTLTDSTHYLAKLAVYPGDFAKVKLGAPVTFQLEGHSHAYSGNIEFIEPKVRDDQARIAWVNVSNENGDLTAGSFVNAQIEIASFEVPLAVKRVGLQGFRDFTVVFAKVGEQYEVRMLELGREDSEWVEVLGGLLPGTEYVTENSFILKADVEKSGASHDH</sequence>
<dbReference type="InterPro" id="IPR058646">
    <property type="entry name" value="CzcB_N"/>
</dbReference>
<dbReference type="Proteomes" id="UP000704611">
    <property type="component" value="Unassembled WGS sequence"/>
</dbReference>
<keyword evidence="2" id="KW-0732">Signal</keyword>